<protein>
    <submittedName>
        <fullName evidence="2">Uncharacterized protein</fullName>
    </submittedName>
</protein>
<dbReference type="EMBL" id="JANPWB010000004">
    <property type="protein sequence ID" value="KAJ1195038.1"/>
    <property type="molecule type" value="Genomic_DNA"/>
</dbReference>
<comment type="caution">
    <text evidence="2">The sequence shown here is derived from an EMBL/GenBank/DDBJ whole genome shotgun (WGS) entry which is preliminary data.</text>
</comment>
<keyword evidence="3" id="KW-1185">Reference proteome</keyword>
<feature type="compositionally biased region" description="Basic and acidic residues" evidence="1">
    <location>
        <begin position="17"/>
        <end position="33"/>
    </location>
</feature>
<feature type="compositionally biased region" description="Polar residues" evidence="1">
    <location>
        <begin position="191"/>
        <end position="210"/>
    </location>
</feature>
<feature type="compositionally biased region" description="Basic and acidic residues" evidence="1">
    <location>
        <begin position="59"/>
        <end position="72"/>
    </location>
</feature>
<sequence length="210" mass="23539">MQLMASQFERNIPNTKAQRETERGRQKELERQPKTCMEAGKQDQGKYSTNKGNPLDGQSQDKGHPCADNIKTPKEDNGIECGIYKSGARCDCGYTQEREYPTPSSILQVMASRGHYNRIPHNPRTAKIVEDCHVKGCTACHSVNPSVKTPIKGVFHGSKGPQKEVARETLTQENWGASNPCWSMQKADPNGTLNQVRPSQPRFQNFSDYE</sequence>
<gene>
    <name evidence="2" type="ORF">NDU88_004321</name>
</gene>
<evidence type="ECO:0000313" key="2">
    <source>
        <dbReference type="EMBL" id="KAJ1195038.1"/>
    </source>
</evidence>
<dbReference type="Proteomes" id="UP001066276">
    <property type="component" value="Chromosome 2_2"/>
</dbReference>
<accession>A0AAV7V4V0</accession>
<reference evidence="2" key="1">
    <citation type="journal article" date="2022" name="bioRxiv">
        <title>Sequencing and chromosome-scale assembly of the giantPleurodeles waltlgenome.</title>
        <authorList>
            <person name="Brown T."/>
            <person name="Elewa A."/>
            <person name="Iarovenko S."/>
            <person name="Subramanian E."/>
            <person name="Araus A.J."/>
            <person name="Petzold A."/>
            <person name="Susuki M."/>
            <person name="Suzuki K.-i.T."/>
            <person name="Hayashi T."/>
            <person name="Toyoda A."/>
            <person name="Oliveira C."/>
            <person name="Osipova E."/>
            <person name="Leigh N.D."/>
            <person name="Simon A."/>
            <person name="Yun M.H."/>
        </authorList>
    </citation>
    <scope>NUCLEOTIDE SEQUENCE</scope>
    <source>
        <strain evidence="2">20211129_DDA</strain>
        <tissue evidence="2">Liver</tissue>
    </source>
</reference>
<feature type="compositionally biased region" description="Polar residues" evidence="1">
    <location>
        <begin position="1"/>
        <end position="16"/>
    </location>
</feature>
<feature type="region of interest" description="Disordered" evidence="1">
    <location>
        <begin position="1"/>
        <end position="72"/>
    </location>
</feature>
<evidence type="ECO:0000256" key="1">
    <source>
        <dbReference type="SAM" id="MobiDB-lite"/>
    </source>
</evidence>
<organism evidence="2 3">
    <name type="scientific">Pleurodeles waltl</name>
    <name type="common">Iberian ribbed newt</name>
    <dbReference type="NCBI Taxonomy" id="8319"/>
    <lineage>
        <taxon>Eukaryota</taxon>
        <taxon>Metazoa</taxon>
        <taxon>Chordata</taxon>
        <taxon>Craniata</taxon>
        <taxon>Vertebrata</taxon>
        <taxon>Euteleostomi</taxon>
        <taxon>Amphibia</taxon>
        <taxon>Batrachia</taxon>
        <taxon>Caudata</taxon>
        <taxon>Salamandroidea</taxon>
        <taxon>Salamandridae</taxon>
        <taxon>Pleurodelinae</taxon>
        <taxon>Pleurodeles</taxon>
    </lineage>
</organism>
<feature type="region of interest" description="Disordered" evidence="1">
    <location>
        <begin position="188"/>
        <end position="210"/>
    </location>
</feature>
<proteinExistence type="predicted"/>
<feature type="compositionally biased region" description="Polar residues" evidence="1">
    <location>
        <begin position="45"/>
        <end position="58"/>
    </location>
</feature>
<name>A0AAV7V4V0_PLEWA</name>
<evidence type="ECO:0000313" key="3">
    <source>
        <dbReference type="Proteomes" id="UP001066276"/>
    </source>
</evidence>
<dbReference type="AlphaFoldDB" id="A0AAV7V4V0"/>